<dbReference type="AlphaFoldDB" id="A0A371CFD6"/>
<dbReference type="PANTHER" id="PTHR13153:SF5">
    <property type="entry name" value="GATOR COMPLEX PROTEIN NPRL3"/>
    <property type="match status" value="1"/>
</dbReference>
<dbReference type="InterPro" id="IPR056603">
    <property type="entry name" value="HTH_NPRL3"/>
</dbReference>
<dbReference type="PANTHER" id="PTHR13153">
    <property type="entry name" value="CGTHBA PROTEIN -14 GENE PROTEIN"/>
    <property type="match status" value="1"/>
</dbReference>
<dbReference type="OrthoDB" id="18648at2759"/>
<evidence type="ECO:0000256" key="3">
    <source>
        <dbReference type="ARBA" id="ARBA00030028"/>
    </source>
</evidence>
<feature type="compositionally biased region" description="Polar residues" evidence="5">
    <location>
        <begin position="135"/>
        <end position="145"/>
    </location>
</feature>
<accession>A0A371CFD6</accession>
<dbReference type="GO" id="GO:1990130">
    <property type="term" value="C:GATOR1 complex"/>
    <property type="evidence" value="ECO:0007669"/>
    <property type="project" value="TreeGrafter"/>
</dbReference>
<dbReference type="Pfam" id="PF03666">
    <property type="entry name" value="NPR3"/>
    <property type="match status" value="1"/>
</dbReference>
<protein>
    <recommendedName>
        <fullName evidence="2 4">Nitrogen permease regulator 3</fullName>
    </recommendedName>
    <alternativeName>
        <fullName evidence="3 4">Required for meiotic nuclear division protein 11</fullName>
    </alternativeName>
</protein>
<reference evidence="8 9" key="1">
    <citation type="submission" date="2018-07" db="EMBL/GenBank/DDBJ databases">
        <title>Draft Genome Assemblies for Five Robust Yarrowia lipolytica Strains Exhibiting High Lipid Production and Pentose Sugar Utilization and Sugar Alcohol Secretion from Undetoxified Lignocellulosic Biomass Hydrolysates.</title>
        <authorList>
            <consortium name="DOE Joint Genome Institute"/>
            <person name="Walker C."/>
            <person name="Ryu S."/>
            <person name="Na H."/>
            <person name="Zane M."/>
            <person name="LaButti K."/>
            <person name="Lipzen A."/>
            <person name="Haridas S."/>
            <person name="Barry K."/>
            <person name="Grigoriev I.V."/>
            <person name="Quarterman J."/>
            <person name="Slininger P."/>
            <person name="Dien B."/>
            <person name="Trinh C.T."/>
        </authorList>
    </citation>
    <scope>NUCLEOTIDE SEQUENCE [LARGE SCALE GENOMIC DNA]</scope>
    <source>
        <strain evidence="8 9">YB392</strain>
    </source>
</reference>
<evidence type="ECO:0000256" key="1">
    <source>
        <dbReference type="ARBA" id="ARBA00010546"/>
    </source>
</evidence>
<dbReference type="InterPro" id="IPR005365">
    <property type="entry name" value="Npr3"/>
</dbReference>
<organism evidence="8 9">
    <name type="scientific">Yarrowia lipolytica</name>
    <name type="common">Candida lipolytica</name>
    <dbReference type="NCBI Taxonomy" id="4952"/>
    <lineage>
        <taxon>Eukaryota</taxon>
        <taxon>Fungi</taxon>
        <taxon>Dikarya</taxon>
        <taxon>Ascomycota</taxon>
        <taxon>Saccharomycotina</taxon>
        <taxon>Dipodascomycetes</taxon>
        <taxon>Dipodascales</taxon>
        <taxon>Dipodascales incertae sedis</taxon>
        <taxon>Yarrowia</taxon>
    </lineage>
</organism>
<comment type="function">
    <text evidence="4">Mediates inactivation of the TORC1 complex in response to amino acid starvation. Required for meiotic nuclear division.</text>
</comment>
<dbReference type="GO" id="GO:0038202">
    <property type="term" value="P:TORC1 signaling"/>
    <property type="evidence" value="ECO:0007669"/>
    <property type="project" value="TreeGrafter"/>
</dbReference>
<feature type="signal peptide" evidence="6">
    <location>
        <begin position="1"/>
        <end position="22"/>
    </location>
</feature>
<dbReference type="Pfam" id="PF24064">
    <property type="entry name" value="HTH_NPRL3"/>
    <property type="match status" value="1"/>
</dbReference>
<comment type="subcellular location">
    <subcellularLocation>
        <location evidence="4">Vacuole membrane</location>
        <topology evidence="4">Peripheral membrane protein</topology>
    </subcellularLocation>
</comment>
<evidence type="ECO:0000259" key="7">
    <source>
        <dbReference type="Pfam" id="PF24064"/>
    </source>
</evidence>
<name>A0A371CFD6_YARLL</name>
<dbReference type="VEuPathDB" id="FungiDB:YALI1_E15774g"/>
<feature type="region of interest" description="Disordered" evidence="5">
    <location>
        <begin position="120"/>
        <end position="145"/>
    </location>
</feature>
<dbReference type="GO" id="GO:0034198">
    <property type="term" value="P:cellular response to amino acid starvation"/>
    <property type="evidence" value="ECO:0007669"/>
    <property type="project" value="TreeGrafter"/>
</dbReference>
<dbReference type="GO" id="GO:1904262">
    <property type="term" value="P:negative regulation of TORC1 signaling"/>
    <property type="evidence" value="ECO:0007669"/>
    <property type="project" value="TreeGrafter"/>
</dbReference>
<evidence type="ECO:0000313" key="8">
    <source>
        <dbReference type="EMBL" id="RDW28790.1"/>
    </source>
</evidence>
<feature type="compositionally biased region" description="Acidic residues" evidence="5">
    <location>
        <begin position="50"/>
        <end position="80"/>
    </location>
</feature>
<evidence type="ECO:0000256" key="4">
    <source>
        <dbReference type="RuleBase" id="RU368069"/>
    </source>
</evidence>
<feature type="chain" id="PRO_5043736180" description="Nitrogen permease regulator 3" evidence="6">
    <location>
        <begin position="23"/>
        <end position="668"/>
    </location>
</feature>
<keyword evidence="4" id="KW-0469">Meiosis</keyword>
<dbReference type="GO" id="GO:0010508">
    <property type="term" value="P:positive regulation of autophagy"/>
    <property type="evidence" value="ECO:0007669"/>
    <property type="project" value="TreeGrafter"/>
</dbReference>
<evidence type="ECO:0000256" key="2">
    <source>
        <dbReference type="ARBA" id="ARBA00017880"/>
    </source>
</evidence>
<dbReference type="GO" id="GO:0051321">
    <property type="term" value="P:meiotic cell cycle"/>
    <property type="evidence" value="ECO:0007669"/>
    <property type="project" value="UniProtKB-UniRule"/>
</dbReference>
<dbReference type="Proteomes" id="UP000256601">
    <property type="component" value="Unassembled WGS sequence"/>
</dbReference>
<feature type="compositionally biased region" description="Basic and acidic residues" evidence="5">
    <location>
        <begin position="83"/>
        <end position="95"/>
    </location>
</feature>
<comment type="similarity">
    <text evidence="1 4">Belongs to the NPR3 family.</text>
</comment>
<keyword evidence="4 6" id="KW-0732">Signal</keyword>
<proteinExistence type="inferred from homology"/>
<dbReference type="EMBL" id="KZ858950">
    <property type="protein sequence ID" value="RDW28790.1"/>
    <property type="molecule type" value="Genomic_DNA"/>
</dbReference>
<gene>
    <name evidence="8" type="ORF">B0I71DRAFT_127019</name>
</gene>
<evidence type="ECO:0000313" key="9">
    <source>
        <dbReference type="Proteomes" id="UP000256601"/>
    </source>
</evidence>
<dbReference type="GO" id="GO:0005774">
    <property type="term" value="C:vacuolar membrane"/>
    <property type="evidence" value="ECO:0007669"/>
    <property type="project" value="UniProtKB-SubCell"/>
</dbReference>
<evidence type="ECO:0000256" key="6">
    <source>
        <dbReference type="SAM" id="SignalP"/>
    </source>
</evidence>
<sequence>MTNIPNPCLLAILVTCATSTGPQFVFHYPPKPKSYGYRAAAPVIFRENEESSGDSESSEDDLGDILSDSDESDKEEEEAPALDYRRLNKRDQGKKENRRRRKEILKNLISNYTTAAEFDYNFGDDTPDDDGTTTASQGTSRKNSLSENSWDKVLGFDAQFLGDILTPEKSMCQQRFELTLDDMVFTGLPVHVNDDGRWRRKKEYDREEKEVGEEDEEPKSNLVSFHVSFVVNPPLAEYNQRVDEMYFYIASQLAVALRAEQAKSDWVGQQLRQIAHLREAAAYEKRGMADLWRETITTCPLAHGIAQLFHSIQNASIASIVLNKSVRSFQIPVETEMASLPLVTEPHISGAYLTTESFSDSDSKQLHFALLLLDEPESIISDLEAQKDYTLCNFISHLKPWIPLKQVVQDLQISAEQALGFSKHLIYWRRGRAILPINKGNSYIVSPIAPIESLYEFAPRFAVKFPGLPSLPRMLSSLSTGKPQQFAKLIPSRDHKTMYYRALAWLLQYGFVTQLRTFLYLKISKKIKLQVKNQTRDKRDNDFNLTNPLAISRKSSESLKDRHFSASISSHVSKDSPEASEIHFAEDDSIDDSILLEPDRATLTQRKWLNKILENQPQDVVLLFNRLKPYFNGKHAIEQVVIEEGLSRNELRRLTQSLEEHLLMVRHW</sequence>
<evidence type="ECO:0000256" key="5">
    <source>
        <dbReference type="SAM" id="MobiDB-lite"/>
    </source>
</evidence>
<feature type="region of interest" description="Disordered" evidence="5">
    <location>
        <begin position="48"/>
        <end position="99"/>
    </location>
</feature>
<feature type="domain" description="GATOR1 complex protein NPRL3 C-terminal HTH" evidence="7">
    <location>
        <begin position="602"/>
        <end position="662"/>
    </location>
</feature>